<keyword evidence="8" id="KW-0732">Signal</keyword>
<keyword evidence="4 7" id="KW-0378">Hydrolase</keyword>
<evidence type="ECO:0000313" key="10">
    <source>
        <dbReference type="EMBL" id="KAK0618108.1"/>
    </source>
</evidence>
<dbReference type="GO" id="GO:0004190">
    <property type="term" value="F:aspartic-type endopeptidase activity"/>
    <property type="evidence" value="ECO:0007669"/>
    <property type="project" value="UniProtKB-KW"/>
</dbReference>
<feature type="active site" evidence="5">
    <location>
        <position position="160"/>
    </location>
</feature>
<keyword evidence="3 7" id="KW-0064">Aspartyl protease</keyword>
<dbReference type="AlphaFoldDB" id="A0AA39WMF6"/>
<evidence type="ECO:0000256" key="4">
    <source>
        <dbReference type="ARBA" id="ARBA00022801"/>
    </source>
</evidence>
<dbReference type="CDD" id="cd06097">
    <property type="entry name" value="Aspergillopepsin_like"/>
    <property type="match status" value="1"/>
</dbReference>
<evidence type="ECO:0000256" key="1">
    <source>
        <dbReference type="ARBA" id="ARBA00007447"/>
    </source>
</evidence>
<comment type="similarity">
    <text evidence="1 7">Belongs to the peptidase A1 family.</text>
</comment>
<keyword evidence="2 7" id="KW-0645">Protease</keyword>
<dbReference type="PANTHER" id="PTHR47966">
    <property type="entry name" value="BETA-SITE APP-CLEAVING ENZYME, ISOFORM A-RELATED"/>
    <property type="match status" value="1"/>
</dbReference>
<dbReference type="FunFam" id="2.40.70.10:FF:000024">
    <property type="entry name" value="Endothiapepsin"/>
    <property type="match status" value="1"/>
</dbReference>
<evidence type="ECO:0000256" key="3">
    <source>
        <dbReference type="ARBA" id="ARBA00022750"/>
    </source>
</evidence>
<name>A0AA39WMF6_9PEZI</name>
<dbReference type="Pfam" id="PF00026">
    <property type="entry name" value="Asp"/>
    <property type="match status" value="1"/>
</dbReference>
<dbReference type="FunFam" id="2.40.70.10:FF:000026">
    <property type="entry name" value="Endothiapepsin"/>
    <property type="match status" value="1"/>
</dbReference>
<gene>
    <name evidence="10" type="ORF">B0T17DRAFT_591997</name>
</gene>
<feature type="signal peptide" evidence="8">
    <location>
        <begin position="1"/>
        <end position="23"/>
    </location>
</feature>
<dbReference type="InterPro" id="IPR033121">
    <property type="entry name" value="PEPTIDASE_A1"/>
</dbReference>
<evidence type="ECO:0000256" key="5">
    <source>
        <dbReference type="PIRSR" id="PIRSR601461-1"/>
    </source>
</evidence>
<evidence type="ECO:0000313" key="11">
    <source>
        <dbReference type="Proteomes" id="UP001174934"/>
    </source>
</evidence>
<dbReference type="Gene3D" id="2.40.70.10">
    <property type="entry name" value="Acid Proteases"/>
    <property type="match status" value="2"/>
</dbReference>
<dbReference type="EMBL" id="JAULSR010000005">
    <property type="protein sequence ID" value="KAK0618108.1"/>
    <property type="molecule type" value="Genomic_DNA"/>
</dbReference>
<dbReference type="GO" id="GO:0006508">
    <property type="term" value="P:proteolysis"/>
    <property type="evidence" value="ECO:0007669"/>
    <property type="project" value="UniProtKB-KW"/>
</dbReference>
<accession>A0AA39WMF6</accession>
<dbReference type="PROSITE" id="PS51767">
    <property type="entry name" value="PEPTIDASE_A1"/>
    <property type="match status" value="1"/>
</dbReference>
<dbReference type="Proteomes" id="UP001174934">
    <property type="component" value="Unassembled WGS sequence"/>
</dbReference>
<dbReference type="PROSITE" id="PS00141">
    <property type="entry name" value="ASP_PROTEASE"/>
    <property type="match status" value="2"/>
</dbReference>
<dbReference type="InterPro" id="IPR034163">
    <property type="entry name" value="Aspergillopepsin-like_cat_dom"/>
</dbReference>
<dbReference type="InterPro" id="IPR001969">
    <property type="entry name" value="Aspartic_peptidase_AS"/>
</dbReference>
<dbReference type="PANTHER" id="PTHR47966:SF2">
    <property type="entry name" value="ASPERGILLOPEPSIN-1-RELATED"/>
    <property type="match status" value="1"/>
</dbReference>
<evidence type="ECO:0000256" key="8">
    <source>
        <dbReference type="SAM" id="SignalP"/>
    </source>
</evidence>
<evidence type="ECO:0000256" key="6">
    <source>
        <dbReference type="PIRSR" id="PIRSR601461-2"/>
    </source>
</evidence>
<keyword evidence="11" id="KW-1185">Reference proteome</keyword>
<feature type="active site" evidence="5">
    <location>
        <position position="343"/>
    </location>
</feature>
<organism evidence="10 11">
    <name type="scientific">Bombardia bombarda</name>
    <dbReference type="NCBI Taxonomy" id="252184"/>
    <lineage>
        <taxon>Eukaryota</taxon>
        <taxon>Fungi</taxon>
        <taxon>Dikarya</taxon>
        <taxon>Ascomycota</taxon>
        <taxon>Pezizomycotina</taxon>
        <taxon>Sordariomycetes</taxon>
        <taxon>Sordariomycetidae</taxon>
        <taxon>Sordariales</taxon>
        <taxon>Lasiosphaeriaceae</taxon>
        <taxon>Bombardia</taxon>
    </lineage>
</organism>
<evidence type="ECO:0000259" key="9">
    <source>
        <dbReference type="PROSITE" id="PS51767"/>
    </source>
</evidence>
<feature type="disulfide bond" evidence="6">
    <location>
        <begin position="379"/>
        <end position="418"/>
    </location>
</feature>
<proteinExistence type="inferred from homology"/>
<comment type="caution">
    <text evidence="10">The sequence shown here is derived from an EMBL/GenBank/DDBJ whole genome shotgun (WGS) entry which is preliminary data.</text>
</comment>
<dbReference type="SUPFAM" id="SSF50630">
    <property type="entry name" value="Acid proteases"/>
    <property type="match status" value="1"/>
</dbReference>
<keyword evidence="6" id="KW-1015">Disulfide bond</keyword>
<reference evidence="10" key="1">
    <citation type="submission" date="2023-06" db="EMBL/GenBank/DDBJ databases">
        <title>Genome-scale phylogeny and comparative genomics of the fungal order Sordariales.</title>
        <authorList>
            <consortium name="Lawrence Berkeley National Laboratory"/>
            <person name="Hensen N."/>
            <person name="Bonometti L."/>
            <person name="Westerberg I."/>
            <person name="Brannstrom I.O."/>
            <person name="Guillou S."/>
            <person name="Cros-Aarteil S."/>
            <person name="Calhoun S."/>
            <person name="Haridas S."/>
            <person name="Kuo A."/>
            <person name="Mondo S."/>
            <person name="Pangilinan J."/>
            <person name="Riley R."/>
            <person name="LaButti K."/>
            <person name="Andreopoulos B."/>
            <person name="Lipzen A."/>
            <person name="Chen C."/>
            <person name="Yanf M."/>
            <person name="Daum C."/>
            <person name="Ng V."/>
            <person name="Clum A."/>
            <person name="Steindorff A."/>
            <person name="Ohm R."/>
            <person name="Martin F."/>
            <person name="Silar P."/>
            <person name="Natvig D."/>
            <person name="Lalanne C."/>
            <person name="Gautier V."/>
            <person name="Ament-velasquez S.L."/>
            <person name="Kruys A."/>
            <person name="Hutchinson M.I."/>
            <person name="Powell A.J."/>
            <person name="Barry K."/>
            <person name="Miller A.N."/>
            <person name="Grigoriev I.V."/>
            <person name="Debuchy R."/>
            <person name="Gladieux P."/>
            <person name="Thoren M.H."/>
            <person name="Johannesson H."/>
        </authorList>
    </citation>
    <scope>NUCLEOTIDE SEQUENCE</scope>
    <source>
        <strain evidence="10">SMH3391-2</strain>
    </source>
</reference>
<evidence type="ECO:0000256" key="2">
    <source>
        <dbReference type="ARBA" id="ARBA00022670"/>
    </source>
</evidence>
<dbReference type="InterPro" id="IPR021109">
    <property type="entry name" value="Peptidase_aspartic_dom_sf"/>
</dbReference>
<sequence length="459" mass="49347">MKLSALAATAVSSLLFSAGLVEGAPRIVQVRAQDFKISTLGGSTFKISQVHNEKFSQVGKGPRALARVYHKYGLQLPPQLVAALEEILKELGLVGKHKPSKSGSGLFKNGTLFSNGTDGADDDDDDDQGEVKATPQLFDVEYLAPVQIGTPPQTLNLNFDTGSSDLWVFSTETPASQRNGQTLYDPSLSTTSKRLNDSIWSIMYGDNSMSSGNVYLDTVNIGGVEVENQAVESATRVSASFTNDTASSGLVGLAFDSINQVFPTKQKTFFSNAMDSLAMPLFTANLKKAEPGNYNFGFIDETEFIGPISFVDVNTTDGFWKFEASGMAVNNNTFPITHHAIADTGTTLLLLDDSMAGIYWSQVSTAENSNYYGGWVFNCNATLPDLTLSIGTYNAVIPGEFINFAPADTDSFDTAKLCFGGIQSSNGLPFAIYGDVFFKSQFTVFDGGDKRLGFAPKPL</sequence>
<dbReference type="PRINTS" id="PR00792">
    <property type="entry name" value="PEPSIN"/>
</dbReference>
<feature type="domain" description="Peptidase A1" evidence="9">
    <location>
        <begin position="142"/>
        <end position="455"/>
    </location>
</feature>
<evidence type="ECO:0000256" key="7">
    <source>
        <dbReference type="RuleBase" id="RU000454"/>
    </source>
</evidence>
<dbReference type="InterPro" id="IPR001461">
    <property type="entry name" value="Aspartic_peptidase_A1"/>
</dbReference>
<protein>
    <submittedName>
        <fullName evidence="10">Aspartic peptidase domain-containing protein</fullName>
    </submittedName>
</protein>
<feature type="chain" id="PRO_5041365691" evidence="8">
    <location>
        <begin position="24"/>
        <end position="459"/>
    </location>
</feature>